<proteinExistence type="predicted"/>
<dbReference type="OrthoDB" id="5377797at2"/>
<evidence type="ECO:0000313" key="1">
    <source>
        <dbReference type="EMBL" id="KFE61077.1"/>
    </source>
</evidence>
<protein>
    <submittedName>
        <fullName evidence="1">Uncharacterized protein</fullName>
    </submittedName>
</protein>
<dbReference type="PATRIC" id="fig|394096.3.peg.8244"/>
<dbReference type="AlphaFoldDB" id="A0A085W064"/>
<evidence type="ECO:0000313" key="2">
    <source>
        <dbReference type="Proteomes" id="UP000028725"/>
    </source>
</evidence>
<organism evidence="1 2">
    <name type="scientific">Hyalangium minutum</name>
    <dbReference type="NCBI Taxonomy" id="394096"/>
    <lineage>
        <taxon>Bacteria</taxon>
        <taxon>Pseudomonadati</taxon>
        <taxon>Myxococcota</taxon>
        <taxon>Myxococcia</taxon>
        <taxon>Myxococcales</taxon>
        <taxon>Cystobacterineae</taxon>
        <taxon>Archangiaceae</taxon>
        <taxon>Hyalangium</taxon>
    </lineage>
</organism>
<sequence length="358" mass="40130">MRSLDVCTALLVTTGNRALREPSMVSWEAIEDFMSIGLRAESRMYSRVTVLDEHGGRRSFQEWLSALASPQARLWFAPGPWETDPQGDSAELPAHIREAFLGGGGWGLLLFTDGPRSERFMPREVRPRLYEISGRQLFEFYRGRKRADAWEEALKREFAPELQGRSVRAFLESRSLDDMQEVIQRFMPLSVDVEPVGEGHEVDTDETVKWNLFFSPAPGSTSLSFEYLPVGPGEAASAERDLSRCRAALASALEAVRTFADKQDLKYWSKHFRRCLLRLSLEPQPLEDLLELLLTHKLPVPAVQLANAAMASDVFGGMGSWNDLGFDGPDAQVYQELSNRLLQAMKSAFRAAINSSAA</sequence>
<comment type="caution">
    <text evidence="1">The sequence shown here is derived from an EMBL/GenBank/DDBJ whole genome shotgun (WGS) entry which is preliminary data.</text>
</comment>
<dbReference type="EMBL" id="JMCB01000025">
    <property type="protein sequence ID" value="KFE61077.1"/>
    <property type="molecule type" value="Genomic_DNA"/>
</dbReference>
<dbReference type="RefSeq" id="WP_044198431.1">
    <property type="nucleotide sequence ID" value="NZ_JMCB01000025.1"/>
</dbReference>
<gene>
    <name evidence="1" type="ORF">DB31_4512</name>
</gene>
<accession>A0A085W064</accession>
<dbReference type="STRING" id="394096.DB31_4512"/>
<dbReference type="Proteomes" id="UP000028725">
    <property type="component" value="Unassembled WGS sequence"/>
</dbReference>
<name>A0A085W064_9BACT</name>
<reference evidence="1 2" key="1">
    <citation type="submission" date="2014-04" db="EMBL/GenBank/DDBJ databases">
        <title>Genome assembly of Hyalangium minutum DSM 14724.</title>
        <authorList>
            <person name="Sharma G."/>
            <person name="Subramanian S."/>
        </authorList>
    </citation>
    <scope>NUCLEOTIDE SEQUENCE [LARGE SCALE GENOMIC DNA]</scope>
    <source>
        <strain evidence="1 2">DSM 14724</strain>
    </source>
</reference>
<keyword evidence="2" id="KW-1185">Reference proteome</keyword>